<feature type="region of interest" description="Disordered" evidence="6">
    <location>
        <begin position="655"/>
        <end position="702"/>
    </location>
</feature>
<dbReference type="InterPro" id="IPR049326">
    <property type="entry name" value="Rhodopsin_dom_fungi"/>
</dbReference>
<protein>
    <recommendedName>
        <fullName evidence="8">Rhodopsin domain-containing protein</fullName>
    </recommendedName>
</protein>
<evidence type="ECO:0000256" key="7">
    <source>
        <dbReference type="SAM" id="Phobius"/>
    </source>
</evidence>
<feature type="transmembrane region" description="Helical" evidence="7">
    <location>
        <begin position="174"/>
        <end position="196"/>
    </location>
</feature>
<sequence>MESPQLSPEELARDRSPIVLGVTSMCMVIATSVLALRLWTRFHVVKKIGVDDYAATFSLLSVLGCGISIAVMTRYGLGRHDQTLTMDQMIKFSKCFWCSVFFYSLSHLSLKMSFLLQYYRVLCTTHMRKVYIVAMVIVGSWGTSVVVMSFVFCIPLEGFWDHRVPAKCLGQQVLFYAFGACSIATDIIIFLLPMPALFTLKIPRSQKLYLLGIFSLGFLIVAISVIRLQFLKIQPDFSWYNVEPAMWSISEITAAMVCLCLPPLKALATRLGLLATRTGNTSQRNSRNFGGPSSTAPLSPSPKTFDSPPGEKPGTFDNFVVESEQFSDGMIRPTPALAPYDNNEDEDDNDHEDGSGEDDAIQTSRPEPFITLSLVSYGATPLLNMTCGGFLLCELRPHQIAAREGFVRCYLEALPRASAWAALPVKSLRDFEHGGGTAEVKAEAASLEGSLRAMMGHLDEYFFFGTLTRLPKGKAKPLVVLHTGFGQLRSEVGLQRYGDSATFHHVIGSEYSRIRIWSKLSRDYPWNPNGMEPEPVSFTHIVGTLVHEMVHSYLKLFVCEAPQCKRNLVNTIGLSGHSWTFIKLYNFVLGGIWKWHPALATLTKDDCIPGTSIIKKNIVVEIKARMKLKAEGRDGDFLPLRHVHNENHLSATWVKDTLTGEGGGDDDDDDEGGDDGNDDDDSDDGDDGDDDDDDDDCNMDDA</sequence>
<keyword evidence="3 7" id="KW-1133">Transmembrane helix</keyword>
<feature type="compositionally biased region" description="Acidic residues" evidence="6">
    <location>
        <begin position="342"/>
        <end position="360"/>
    </location>
</feature>
<feature type="transmembrane region" description="Helical" evidence="7">
    <location>
        <begin position="130"/>
        <end position="154"/>
    </location>
</feature>
<feature type="domain" description="Rhodopsin" evidence="8">
    <location>
        <begin position="36"/>
        <end position="269"/>
    </location>
</feature>
<name>A0AAV9T6P9_9PEZI</name>
<dbReference type="Pfam" id="PF20684">
    <property type="entry name" value="Fung_rhodopsin"/>
    <property type="match status" value="1"/>
</dbReference>
<dbReference type="GO" id="GO:0016020">
    <property type="term" value="C:membrane"/>
    <property type="evidence" value="ECO:0007669"/>
    <property type="project" value="UniProtKB-SubCell"/>
</dbReference>
<evidence type="ECO:0000256" key="5">
    <source>
        <dbReference type="ARBA" id="ARBA00038359"/>
    </source>
</evidence>
<feature type="transmembrane region" description="Helical" evidence="7">
    <location>
        <begin position="208"/>
        <end position="226"/>
    </location>
</feature>
<proteinExistence type="inferred from homology"/>
<feature type="region of interest" description="Disordered" evidence="6">
    <location>
        <begin position="330"/>
        <end position="365"/>
    </location>
</feature>
<feature type="transmembrane region" description="Helical" evidence="7">
    <location>
        <begin position="18"/>
        <end position="40"/>
    </location>
</feature>
<evidence type="ECO:0000256" key="6">
    <source>
        <dbReference type="SAM" id="MobiDB-lite"/>
    </source>
</evidence>
<dbReference type="PANTHER" id="PTHR33048">
    <property type="entry name" value="PTH11-LIKE INTEGRAL MEMBRANE PROTEIN (AFU_ORTHOLOGUE AFUA_5G11245)"/>
    <property type="match status" value="1"/>
</dbReference>
<keyword evidence="10" id="KW-1185">Reference proteome</keyword>
<evidence type="ECO:0000256" key="2">
    <source>
        <dbReference type="ARBA" id="ARBA00022692"/>
    </source>
</evidence>
<dbReference type="EMBL" id="JASAOK010000043">
    <property type="protein sequence ID" value="KAK6214996.1"/>
    <property type="molecule type" value="Genomic_DNA"/>
</dbReference>
<evidence type="ECO:0000256" key="3">
    <source>
        <dbReference type="ARBA" id="ARBA00022989"/>
    </source>
</evidence>
<reference evidence="9 10" key="1">
    <citation type="submission" date="2023-04" db="EMBL/GenBank/DDBJ databases">
        <title>Colletotrichum tabacum stain YC1 causing leaf anthracnose on Nicotiana tabacum(L.) cv.</title>
        <authorList>
            <person name="Ji Z."/>
            <person name="Wang M."/>
            <person name="Zhang J."/>
            <person name="Wang N."/>
            <person name="Zhou Z."/>
        </authorList>
    </citation>
    <scope>NUCLEOTIDE SEQUENCE [LARGE SCALE GENOMIC DNA]</scope>
    <source>
        <strain evidence="9 10">YC1</strain>
    </source>
</reference>
<comment type="caution">
    <text evidence="9">The sequence shown here is derived from an EMBL/GenBank/DDBJ whole genome shotgun (WGS) entry which is preliminary data.</text>
</comment>
<evidence type="ECO:0000256" key="1">
    <source>
        <dbReference type="ARBA" id="ARBA00004141"/>
    </source>
</evidence>
<organism evidence="9 10">
    <name type="scientific">Colletotrichum tabaci</name>
    <dbReference type="NCBI Taxonomy" id="1209068"/>
    <lineage>
        <taxon>Eukaryota</taxon>
        <taxon>Fungi</taxon>
        <taxon>Dikarya</taxon>
        <taxon>Ascomycota</taxon>
        <taxon>Pezizomycotina</taxon>
        <taxon>Sordariomycetes</taxon>
        <taxon>Hypocreomycetidae</taxon>
        <taxon>Glomerellales</taxon>
        <taxon>Glomerellaceae</taxon>
        <taxon>Colletotrichum</taxon>
        <taxon>Colletotrichum destructivum species complex</taxon>
    </lineage>
</organism>
<accession>A0AAV9T6P9</accession>
<comment type="similarity">
    <text evidence="5">Belongs to the SAT4 family.</text>
</comment>
<feature type="compositionally biased region" description="Acidic residues" evidence="6">
    <location>
        <begin position="663"/>
        <end position="702"/>
    </location>
</feature>
<dbReference type="PANTHER" id="PTHR33048:SF47">
    <property type="entry name" value="INTEGRAL MEMBRANE PROTEIN-RELATED"/>
    <property type="match status" value="1"/>
</dbReference>
<evidence type="ECO:0000256" key="4">
    <source>
        <dbReference type="ARBA" id="ARBA00023136"/>
    </source>
</evidence>
<evidence type="ECO:0000259" key="8">
    <source>
        <dbReference type="Pfam" id="PF20684"/>
    </source>
</evidence>
<feature type="region of interest" description="Disordered" evidence="6">
    <location>
        <begin position="280"/>
        <end position="317"/>
    </location>
</feature>
<evidence type="ECO:0000313" key="10">
    <source>
        <dbReference type="Proteomes" id="UP001327957"/>
    </source>
</evidence>
<comment type="subcellular location">
    <subcellularLocation>
        <location evidence="1">Membrane</location>
        <topology evidence="1">Multi-pass membrane protein</topology>
    </subcellularLocation>
</comment>
<keyword evidence="2 7" id="KW-0812">Transmembrane</keyword>
<dbReference type="Proteomes" id="UP001327957">
    <property type="component" value="Unassembled WGS sequence"/>
</dbReference>
<keyword evidence="4 7" id="KW-0472">Membrane</keyword>
<feature type="transmembrane region" description="Helical" evidence="7">
    <location>
        <begin position="52"/>
        <end position="77"/>
    </location>
</feature>
<feature type="compositionally biased region" description="Polar residues" evidence="6">
    <location>
        <begin position="280"/>
        <end position="304"/>
    </location>
</feature>
<gene>
    <name evidence="9" type="ORF">QIS74_08015</name>
</gene>
<feature type="transmembrane region" description="Helical" evidence="7">
    <location>
        <begin position="89"/>
        <end position="110"/>
    </location>
</feature>
<dbReference type="AlphaFoldDB" id="A0AAV9T6P9"/>
<dbReference type="InterPro" id="IPR052337">
    <property type="entry name" value="SAT4-like"/>
</dbReference>
<evidence type="ECO:0000313" key="9">
    <source>
        <dbReference type="EMBL" id="KAK6214996.1"/>
    </source>
</evidence>